<reference evidence="3 4" key="1">
    <citation type="submission" date="2018-12" db="EMBL/GenBank/DDBJ databases">
        <title>Mangrovimonas spongiae sp. nov., a novel member of the genus Mangrovimonas isolated from marine sponge.</title>
        <authorList>
            <person name="Zhuang L."/>
            <person name="Luo L."/>
        </authorList>
    </citation>
    <scope>NUCLEOTIDE SEQUENCE [LARGE SCALE GENOMIC DNA]</scope>
    <source>
        <strain evidence="3 4">HN-E26</strain>
    </source>
</reference>
<comment type="caution">
    <text evidence="3">The sequence shown here is derived from an EMBL/GenBank/DDBJ whole genome shotgun (WGS) entry which is preliminary data.</text>
</comment>
<evidence type="ECO:0008006" key="5">
    <source>
        <dbReference type="Google" id="ProtNLM"/>
    </source>
</evidence>
<dbReference type="Gene3D" id="3.40.30.10">
    <property type="entry name" value="Glutaredoxin"/>
    <property type="match status" value="1"/>
</dbReference>
<organism evidence="3 4">
    <name type="scientific">Mangrovimonas spongiae</name>
    <dbReference type="NCBI Taxonomy" id="2494697"/>
    <lineage>
        <taxon>Bacteria</taxon>
        <taxon>Pseudomonadati</taxon>
        <taxon>Bacteroidota</taxon>
        <taxon>Flavobacteriia</taxon>
        <taxon>Flavobacteriales</taxon>
        <taxon>Flavobacteriaceae</taxon>
        <taxon>Mangrovimonas</taxon>
    </lineage>
</organism>
<comment type="similarity">
    <text evidence="1 2">Belongs to the ArsC family.</text>
</comment>
<accession>A0A3R9N8U3</accession>
<evidence type="ECO:0000313" key="4">
    <source>
        <dbReference type="Proteomes" id="UP000270620"/>
    </source>
</evidence>
<dbReference type="PANTHER" id="PTHR30041:SF8">
    <property type="entry name" value="PROTEIN YFFB"/>
    <property type="match status" value="1"/>
</dbReference>
<dbReference type="InterPro" id="IPR006660">
    <property type="entry name" value="Arsenate_reductase-like"/>
</dbReference>
<keyword evidence="4" id="KW-1185">Reference proteome</keyword>
<evidence type="ECO:0000256" key="2">
    <source>
        <dbReference type="PROSITE-ProRule" id="PRU01282"/>
    </source>
</evidence>
<dbReference type="EMBL" id="RWBG01000001">
    <property type="protein sequence ID" value="RSK41673.1"/>
    <property type="molecule type" value="Genomic_DNA"/>
</dbReference>
<gene>
    <name evidence="3" type="ORF">EJA19_02005</name>
</gene>
<sequence length="118" mass="13729">MMIFYYLKTCNTCTRIINALNLPSNVVMQDIKSEPITVKQLEEMLKLSGSYEALFSKRAKLYKEMGLKDQTLTEKDFKHYILEHYTFLKRPVLLLENQIFIGNSKKTVEAAKQAISNM</sequence>
<dbReference type="AlphaFoldDB" id="A0A3R9N8U3"/>
<evidence type="ECO:0000313" key="3">
    <source>
        <dbReference type="EMBL" id="RSK41673.1"/>
    </source>
</evidence>
<name>A0A3R9N8U3_9FLAO</name>
<evidence type="ECO:0000256" key="1">
    <source>
        <dbReference type="ARBA" id="ARBA00007198"/>
    </source>
</evidence>
<protein>
    <recommendedName>
        <fullName evidence="5">Arsenate reductase</fullName>
    </recommendedName>
</protein>
<dbReference type="PROSITE" id="PS51353">
    <property type="entry name" value="ARSC"/>
    <property type="match status" value="1"/>
</dbReference>
<dbReference type="PANTHER" id="PTHR30041">
    <property type="entry name" value="ARSENATE REDUCTASE"/>
    <property type="match status" value="1"/>
</dbReference>
<dbReference type="OrthoDB" id="1120494at2"/>
<proteinExistence type="inferred from homology"/>
<dbReference type="Pfam" id="PF03960">
    <property type="entry name" value="ArsC"/>
    <property type="match status" value="1"/>
</dbReference>
<dbReference type="SUPFAM" id="SSF52833">
    <property type="entry name" value="Thioredoxin-like"/>
    <property type="match status" value="1"/>
</dbReference>
<dbReference type="InterPro" id="IPR036249">
    <property type="entry name" value="Thioredoxin-like_sf"/>
</dbReference>
<dbReference type="Proteomes" id="UP000270620">
    <property type="component" value="Unassembled WGS sequence"/>
</dbReference>